<evidence type="ECO:0000313" key="2">
    <source>
        <dbReference type="EMBL" id="GBP46261.1"/>
    </source>
</evidence>
<feature type="region of interest" description="Disordered" evidence="1">
    <location>
        <begin position="1"/>
        <end position="37"/>
    </location>
</feature>
<dbReference type="Proteomes" id="UP000299102">
    <property type="component" value="Unassembled WGS sequence"/>
</dbReference>
<keyword evidence="3" id="KW-1185">Reference proteome</keyword>
<sequence length="127" mass="14370">MDVNAQEFGPPRKMSLSGAASPEKCPQTKGFLPNFRHTTADVQRRTVRICEGSDESLGGHLIIPSLDRRRQRRLSVAAMWCTMPFLRVGAKRNRNSHLNIPPVTKRQSRTLPQDASEKIEYIAKSDR</sequence>
<evidence type="ECO:0000313" key="3">
    <source>
        <dbReference type="Proteomes" id="UP000299102"/>
    </source>
</evidence>
<name>A0A4C1W5B8_EUMVA</name>
<feature type="region of interest" description="Disordered" evidence="1">
    <location>
        <begin position="95"/>
        <end position="117"/>
    </location>
</feature>
<comment type="caution">
    <text evidence="2">The sequence shown here is derived from an EMBL/GenBank/DDBJ whole genome shotgun (WGS) entry which is preliminary data.</text>
</comment>
<dbReference type="EMBL" id="BGZK01000480">
    <property type="protein sequence ID" value="GBP46261.1"/>
    <property type="molecule type" value="Genomic_DNA"/>
</dbReference>
<accession>A0A4C1W5B8</accession>
<protein>
    <submittedName>
        <fullName evidence="2">Uncharacterized protein</fullName>
    </submittedName>
</protein>
<reference evidence="2 3" key="1">
    <citation type="journal article" date="2019" name="Commun. Biol.">
        <title>The bagworm genome reveals a unique fibroin gene that provides high tensile strength.</title>
        <authorList>
            <person name="Kono N."/>
            <person name="Nakamura H."/>
            <person name="Ohtoshi R."/>
            <person name="Tomita M."/>
            <person name="Numata K."/>
            <person name="Arakawa K."/>
        </authorList>
    </citation>
    <scope>NUCLEOTIDE SEQUENCE [LARGE SCALE GENOMIC DNA]</scope>
</reference>
<gene>
    <name evidence="2" type="ORF">EVAR_30390_1</name>
</gene>
<organism evidence="2 3">
    <name type="scientific">Eumeta variegata</name>
    <name type="common">Bagworm moth</name>
    <name type="synonym">Eumeta japonica</name>
    <dbReference type="NCBI Taxonomy" id="151549"/>
    <lineage>
        <taxon>Eukaryota</taxon>
        <taxon>Metazoa</taxon>
        <taxon>Ecdysozoa</taxon>
        <taxon>Arthropoda</taxon>
        <taxon>Hexapoda</taxon>
        <taxon>Insecta</taxon>
        <taxon>Pterygota</taxon>
        <taxon>Neoptera</taxon>
        <taxon>Endopterygota</taxon>
        <taxon>Lepidoptera</taxon>
        <taxon>Glossata</taxon>
        <taxon>Ditrysia</taxon>
        <taxon>Tineoidea</taxon>
        <taxon>Psychidae</taxon>
        <taxon>Oiketicinae</taxon>
        <taxon>Eumeta</taxon>
    </lineage>
</organism>
<evidence type="ECO:0000256" key="1">
    <source>
        <dbReference type="SAM" id="MobiDB-lite"/>
    </source>
</evidence>
<proteinExistence type="predicted"/>
<dbReference type="AlphaFoldDB" id="A0A4C1W5B8"/>